<keyword evidence="1" id="KW-0732">Signal</keyword>
<evidence type="ECO:0000313" key="3">
    <source>
        <dbReference type="Proteomes" id="UP001367771"/>
    </source>
</evidence>
<feature type="signal peptide" evidence="1">
    <location>
        <begin position="1"/>
        <end position="24"/>
    </location>
</feature>
<dbReference type="Proteomes" id="UP001367771">
    <property type="component" value="Unassembled WGS sequence"/>
</dbReference>
<evidence type="ECO:0000313" key="2">
    <source>
        <dbReference type="EMBL" id="MEI5686646.1"/>
    </source>
</evidence>
<protein>
    <submittedName>
        <fullName evidence="2">Uncharacterized protein</fullName>
    </submittedName>
</protein>
<keyword evidence="3" id="KW-1185">Reference proteome</keyword>
<comment type="caution">
    <text evidence="2">The sequence shown here is derived from an EMBL/GenBank/DDBJ whole genome shotgun (WGS) entry which is preliminary data.</text>
</comment>
<accession>A0ABU8H0Y2</accession>
<reference evidence="2 3" key="1">
    <citation type="journal article" date="2013" name="Int. J. Syst. Evol. Microbiol.">
        <title>Sphingomonas kyungheensis sp. nov., a bacterium with ginsenoside-converting activity isolated from soil of a ginseng field.</title>
        <authorList>
            <person name="Son H.M."/>
            <person name="Yang J.E."/>
            <person name="Park Y."/>
            <person name="Han C.K."/>
            <person name="Kim S.G."/>
            <person name="Kook M."/>
            <person name="Yi T.H."/>
        </authorList>
    </citation>
    <scope>NUCLEOTIDE SEQUENCE [LARGE SCALE GENOMIC DNA]</scope>
    <source>
        <strain evidence="2 3">LMG 26582</strain>
    </source>
</reference>
<dbReference type="EMBL" id="JBBBDM010000002">
    <property type="protein sequence ID" value="MEI5686646.1"/>
    <property type="molecule type" value="Genomic_DNA"/>
</dbReference>
<organism evidence="2 3">
    <name type="scientific">Sphingomonas kyungheensis</name>
    <dbReference type="NCBI Taxonomy" id="1069987"/>
    <lineage>
        <taxon>Bacteria</taxon>
        <taxon>Pseudomonadati</taxon>
        <taxon>Pseudomonadota</taxon>
        <taxon>Alphaproteobacteria</taxon>
        <taxon>Sphingomonadales</taxon>
        <taxon>Sphingomonadaceae</taxon>
        <taxon>Sphingomonas</taxon>
    </lineage>
</organism>
<feature type="chain" id="PRO_5046434535" evidence="1">
    <location>
        <begin position="25"/>
        <end position="79"/>
    </location>
</feature>
<sequence length="79" mass="8937">MPYDQMPILMLALTTALSPVGAHADARAYAVSYKPARDVYCIRFFSDTMRDPRPNTPAPTCMTRAKWARQGVGIVHRRR</sequence>
<proteinExistence type="predicted"/>
<name>A0ABU8H0Y2_9SPHN</name>
<evidence type="ECO:0000256" key="1">
    <source>
        <dbReference type="SAM" id="SignalP"/>
    </source>
</evidence>
<gene>
    <name evidence="2" type="ORF">V8201_06090</name>
</gene>
<dbReference type="RefSeq" id="WP_336544733.1">
    <property type="nucleotide sequence ID" value="NZ_JBBBDM010000002.1"/>
</dbReference>